<dbReference type="STRING" id="1296121.A0A1A6AGM3"/>
<gene>
    <name evidence="1" type="ORF">I303_01036</name>
    <name evidence="2" type="ORF">I303_101033</name>
</gene>
<dbReference type="Proteomes" id="UP000078595">
    <property type="component" value="Chromosome 1"/>
</dbReference>
<evidence type="ECO:0000313" key="1">
    <source>
        <dbReference type="EMBL" id="OBR89211.1"/>
    </source>
</evidence>
<dbReference type="PANTHER" id="PTHR28153:SF1">
    <property type="entry name" value="DUF4484 DOMAIN-CONTAINING PROTEIN"/>
    <property type="match status" value="1"/>
</dbReference>
<name>A0A1A6AGM3_9TREE</name>
<sequence length="504" mass="54961">MVVLPPLAAIFLTHFDDIKGQSVIFYASLPNLPAETIEHTTLPSGLHALDSDVVLFTHHELPGAGVFRSRLNDESARGRRMGTLGIVLADPSVPSDLFALHDPLSSLFDQLEDLDSSPFAPSTSTSPSSAVTLLAKVWHEHRADSHLGGSSSNLVKVTGKEAVRGIRKLVNGRADLPPEHPITYMPSLLGILGPSVVPVYKAALSGQRIILYSTPPLLPLAAFAWCIWSMSLAPGSAPDAEPSKWVGNVGLMDLTDLKARQGGWIATTSDAIYKSHHAVYDMFIDLSSVPLTNSASVENTPTPHIFSTFHQPKNTLAPVTYAFGDLSLYKSLLLLTSSPPTVHAGMSKTGGWWLLAFEVMERAWKLCVGVCEFAVGRGRVGEEGHLRLDEGEEDARLLGGEEEIITTPPGGEEEEEDNEPEDEAIRRGRLILRQMHHETYHLHSRLKEVIESRPRGEGSRMSPLTQSELRLLVGSRWPLSGQGESQFWSDIATVWGMTIDDTDA</sequence>
<reference evidence="2" key="2">
    <citation type="submission" date="2013-07" db="EMBL/GenBank/DDBJ databases">
        <authorList>
            <consortium name="The Broad Institute Genome Sequencing Platform"/>
            <person name="Cuomo C."/>
            <person name="Litvintseva A."/>
            <person name="Chen Y."/>
            <person name="Heitman J."/>
            <person name="Sun S."/>
            <person name="Springer D."/>
            <person name="Dromer F."/>
            <person name="Young S.K."/>
            <person name="Zeng Q."/>
            <person name="Gargeya S."/>
            <person name="Fitzgerald M."/>
            <person name="Abouelleil A."/>
            <person name="Alvarado L."/>
            <person name="Berlin A.M."/>
            <person name="Chapman S.B."/>
            <person name="Dewar J."/>
            <person name="Goldberg J."/>
            <person name="Griggs A."/>
            <person name="Gujja S."/>
            <person name="Hansen M."/>
            <person name="Howarth C."/>
            <person name="Imamovic A."/>
            <person name="Larimer J."/>
            <person name="McCowan C."/>
            <person name="Murphy C."/>
            <person name="Pearson M."/>
            <person name="Priest M."/>
            <person name="Roberts A."/>
            <person name="Saif S."/>
            <person name="Shea T."/>
            <person name="Sykes S."/>
            <person name="Wortman J."/>
            <person name="Nusbaum C."/>
            <person name="Birren B."/>
        </authorList>
    </citation>
    <scope>NUCLEOTIDE SEQUENCE</scope>
    <source>
        <strain evidence="2">CBS 10117</strain>
    </source>
</reference>
<evidence type="ECO:0000313" key="3">
    <source>
        <dbReference type="Proteomes" id="UP000078595"/>
    </source>
</evidence>
<dbReference type="OrthoDB" id="2152680at2759"/>
<dbReference type="GO" id="GO:0005811">
    <property type="term" value="C:lipid droplet"/>
    <property type="evidence" value="ECO:0007669"/>
    <property type="project" value="TreeGrafter"/>
</dbReference>
<reference evidence="2" key="3">
    <citation type="submission" date="2024-02" db="EMBL/GenBank/DDBJ databases">
        <title>Comparative genomics of Cryptococcus and Kwoniella reveals pathogenesis evolution and contrasting modes of karyotype evolution via chromosome fusion or intercentromeric recombination.</title>
        <authorList>
            <person name="Coelho M.A."/>
            <person name="David-Palma M."/>
            <person name="Shea T."/>
            <person name="Bowers K."/>
            <person name="McGinley-Smith S."/>
            <person name="Mohammad A.W."/>
            <person name="Gnirke A."/>
            <person name="Yurkov A.M."/>
            <person name="Nowrousian M."/>
            <person name="Sun S."/>
            <person name="Cuomo C.A."/>
            <person name="Heitman J."/>
        </authorList>
    </citation>
    <scope>NUCLEOTIDE SEQUENCE</scope>
    <source>
        <strain evidence="2">CBS 10117</strain>
    </source>
</reference>
<dbReference type="InterPro" id="IPR053056">
    <property type="entry name" value="Lipid_Metab_Assoc_Protein"/>
</dbReference>
<protein>
    <recommendedName>
        <fullName evidence="4">UDENN domain-containing protein</fullName>
    </recommendedName>
</protein>
<organism evidence="1">
    <name type="scientific">Kwoniella dejecticola CBS 10117</name>
    <dbReference type="NCBI Taxonomy" id="1296121"/>
    <lineage>
        <taxon>Eukaryota</taxon>
        <taxon>Fungi</taxon>
        <taxon>Dikarya</taxon>
        <taxon>Basidiomycota</taxon>
        <taxon>Agaricomycotina</taxon>
        <taxon>Tremellomycetes</taxon>
        <taxon>Tremellales</taxon>
        <taxon>Cryptococcaceae</taxon>
        <taxon>Kwoniella</taxon>
    </lineage>
</organism>
<keyword evidence="3" id="KW-1185">Reference proteome</keyword>
<dbReference type="AlphaFoldDB" id="A0A1A6AGM3"/>
<dbReference type="EMBL" id="KI894027">
    <property type="protein sequence ID" value="OBR89211.1"/>
    <property type="molecule type" value="Genomic_DNA"/>
</dbReference>
<dbReference type="EMBL" id="CP144530">
    <property type="protein sequence ID" value="WWC58490.1"/>
    <property type="molecule type" value="Genomic_DNA"/>
</dbReference>
<proteinExistence type="predicted"/>
<dbReference type="InterPro" id="IPR018626">
    <property type="entry name" value="LCHN/Anr2"/>
</dbReference>
<dbReference type="PANTHER" id="PTHR28153">
    <property type="entry name" value="PROTEIN, PUTATIVE-RELATED"/>
    <property type="match status" value="1"/>
</dbReference>
<evidence type="ECO:0000313" key="2">
    <source>
        <dbReference type="EMBL" id="WWC58490.1"/>
    </source>
</evidence>
<accession>A0A1A6AGM3</accession>
<dbReference type="KEGG" id="kdj:28964735"/>
<evidence type="ECO:0008006" key="4">
    <source>
        <dbReference type="Google" id="ProtNLM"/>
    </source>
</evidence>
<dbReference type="VEuPathDB" id="FungiDB:I303_01036"/>
<dbReference type="Pfam" id="PF09804">
    <property type="entry name" value="DENND11"/>
    <property type="match status" value="1"/>
</dbReference>
<reference evidence="1" key="1">
    <citation type="submission" date="2013-07" db="EMBL/GenBank/DDBJ databases">
        <title>The Genome Sequence of Cryptococcus dejecticola CBS10117.</title>
        <authorList>
            <consortium name="The Broad Institute Genome Sequencing Platform"/>
            <person name="Cuomo C."/>
            <person name="Litvintseva A."/>
            <person name="Chen Y."/>
            <person name="Heitman J."/>
            <person name="Sun S."/>
            <person name="Springer D."/>
            <person name="Dromer F."/>
            <person name="Young S.K."/>
            <person name="Zeng Q."/>
            <person name="Gargeya S."/>
            <person name="Fitzgerald M."/>
            <person name="Abouelleil A."/>
            <person name="Alvarado L."/>
            <person name="Berlin A.M."/>
            <person name="Chapman S.B."/>
            <person name="Dewar J."/>
            <person name="Goldberg J."/>
            <person name="Griggs A."/>
            <person name="Gujja S."/>
            <person name="Hansen M."/>
            <person name="Howarth C."/>
            <person name="Imamovic A."/>
            <person name="Larimer J."/>
            <person name="McCowan C."/>
            <person name="Murphy C."/>
            <person name="Pearson M."/>
            <person name="Priest M."/>
            <person name="Roberts A."/>
            <person name="Saif S."/>
            <person name="Shea T."/>
            <person name="Sykes S."/>
            <person name="Wortman J."/>
            <person name="Nusbaum C."/>
            <person name="Birren B."/>
        </authorList>
    </citation>
    <scope>NUCLEOTIDE SEQUENCE [LARGE SCALE GENOMIC DNA]</scope>
    <source>
        <strain evidence="1">CBS 10117</strain>
    </source>
</reference>
<dbReference type="GeneID" id="28964735"/>
<dbReference type="RefSeq" id="XP_018267053.1">
    <property type="nucleotide sequence ID" value="XM_018404399.1"/>
</dbReference>